<dbReference type="InterPro" id="IPR035965">
    <property type="entry name" value="PAS-like_dom_sf"/>
</dbReference>
<keyword evidence="1" id="KW-0175">Coiled coil</keyword>
<proteinExistence type="predicted"/>
<name>A0ABU9ZZ96_9HYPH</name>
<dbReference type="InterPro" id="IPR013767">
    <property type="entry name" value="PAS_fold"/>
</dbReference>
<dbReference type="RefSeq" id="WP_346013199.1">
    <property type="nucleotide sequence ID" value="NZ_JAQYXP010000003.1"/>
</dbReference>
<comment type="caution">
    <text evidence="3">The sequence shown here is derived from an EMBL/GenBank/DDBJ whole genome shotgun (WGS) entry which is preliminary data.</text>
</comment>
<evidence type="ECO:0000313" key="4">
    <source>
        <dbReference type="Proteomes" id="UP001407347"/>
    </source>
</evidence>
<sequence>MPEREVSLLSREELEAEVRRLRERARSGSMDAARQNAVFDSALDFAIVVTDRQGTITGWNSGSEHVMGWTAEEMRGQDAARFFTPEDRANGRVTYEMETALKNGRAQDERWHLKQDEERFWASGEMMPLRDEEDRHIGFVKIIRDRTGEHLAGVALRAG</sequence>
<protein>
    <submittedName>
        <fullName evidence="3">PAS domain-containing protein</fullName>
    </submittedName>
</protein>
<feature type="coiled-coil region" evidence="1">
    <location>
        <begin position="4"/>
        <end position="31"/>
    </location>
</feature>
<evidence type="ECO:0000256" key="1">
    <source>
        <dbReference type="SAM" id="Coils"/>
    </source>
</evidence>
<keyword evidence="4" id="KW-1185">Reference proteome</keyword>
<reference evidence="3 4" key="1">
    <citation type="journal article" date="2023" name="PLoS ONE">
        <title>Complete genome assembly of Hawai'i environmental nontuberculous mycobacteria reveals unexpected co-isolation with methylobacteria.</title>
        <authorList>
            <person name="Hendrix J."/>
            <person name="Epperson L.E."/>
            <person name="Tong E.I."/>
            <person name="Chan Y.L."/>
            <person name="Hasan N.A."/>
            <person name="Dawrs S.N."/>
            <person name="Norton G.J."/>
            <person name="Virdi R."/>
            <person name="Crooks J.L."/>
            <person name="Chan E.D."/>
            <person name="Honda J.R."/>
            <person name="Strong M."/>
        </authorList>
    </citation>
    <scope>NUCLEOTIDE SEQUENCE [LARGE SCALE GENOMIC DNA]</scope>
    <source>
        <strain evidence="3 4">NJH_HI04-1</strain>
    </source>
</reference>
<dbReference type="Proteomes" id="UP001407347">
    <property type="component" value="Unassembled WGS sequence"/>
</dbReference>
<dbReference type="SMART" id="SM00091">
    <property type="entry name" value="PAS"/>
    <property type="match status" value="1"/>
</dbReference>
<accession>A0ABU9ZZ96</accession>
<organism evidence="3 4">
    <name type="scientific">Methylobacterium ajmalii</name>
    <dbReference type="NCBI Taxonomy" id="2738439"/>
    <lineage>
        <taxon>Bacteria</taxon>
        <taxon>Pseudomonadati</taxon>
        <taxon>Pseudomonadota</taxon>
        <taxon>Alphaproteobacteria</taxon>
        <taxon>Hyphomicrobiales</taxon>
        <taxon>Methylobacteriaceae</taxon>
        <taxon>Methylobacterium</taxon>
    </lineage>
</organism>
<evidence type="ECO:0000259" key="2">
    <source>
        <dbReference type="PROSITE" id="PS50112"/>
    </source>
</evidence>
<dbReference type="PROSITE" id="PS50112">
    <property type="entry name" value="PAS"/>
    <property type="match status" value="1"/>
</dbReference>
<dbReference type="InterPro" id="IPR000014">
    <property type="entry name" value="PAS"/>
</dbReference>
<evidence type="ECO:0000313" key="3">
    <source>
        <dbReference type="EMBL" id="MEN3236352.1"/>
    </source>
</evidence>
<dbReference type="EMBL" id="JAQYXP010000003">
    <property type="protein sequence ID" value="MEN3236352.1"/>
    <property type="molecule type" value="Genomic_DNA"/>
</dbReference>
<gene>
    <name evidence="3" type="ORF">PUR29_22640</name>
</gene>
<dbReference type="Gene3D" id="3.30.450.20">
    <property type="entry name" value="PAS domain"/>
    <property type="match status" value="1"/>
</dbReference>
<dbReference type="SUPFAM" id="SSF55785">
    <property type="entry name" value="PYP-like sensor domain (PAS domain)"/>
    <property type="match status" value="1"/>
</dbReference>
<dbReference type="CDD" id="cd00130">
    <property type="entry name" value="PAS"/>
    <property type="match status" value="1"/>
</dbReference>
<dbReference type="NCBIfam" id="TIGR00229">
    <property type="entry name" value="sensory_box"/>
    <property type="match status" value="1"/>
</dbReference>
<dbReference type="Pfam" id="PF00989">
    <property type="entry name" value="PAS"/>
    <property type="match status" value="1"/>
</dbReference>
<feature type="domain" description="PAS" evidence="2">
    <location>
        <begin position="31"/>
        <end position="104"/>
    </location>
</feature>